<protein>
    <submittedName>
        <fullName evidence="2">Uncharacterized protein</fullName>
    </submittedName>
</protein>
<dbReference type="EMBL" id="BRXZ01000547">
    <property type="protein sequence ID" value="GMH46909.1"/>
    <property type="molecule type" value="Genomic_DNA"/>
</dbReference>
<feature type="compositionally biased region" description="Polar residues" evidence="1">
    <location>
        <begin position="739"/>
        <end position="751"/>
    </location>
</feature>
<sequence length="1666" mass="182135">MKDYVSPHARQKKKHMDMITGSLLNLHESYFSSSSPSSPSTNKVSSLASLLREGGGFHAPTSNVTPTALLSLTDTAPQALAKIFSETDPKAGGEIPSLDHLASYLGSLDYADFYKLFPALYDILTIPYHTTLDAAPPKRGSAASRNAPAPPPVDAPPEHSHPTQYRVHHLIHDYLLPLSNRLQIIASTTLALSSEVISHPLIVHGMAKWEPTLVPLFEHFASLKDICLKNPYTHKSTVHASTTIDREEYYKFLRTFFDSYPNDRIDEELLPLFDLTLSASSNFVPAPKRCSNNAASLPFMGFVEILVLTSLSLSPHNVPNSQIVPAVYATFTSLMERITKQQLIATVNHYSRPPTFPPLTRFLALLRDSGILNSRLGYHEAARIFIDASSPPDPVSPLPTFEQIILKTIPILAVLLPPSKSSDYVRTSLQNTFYRNHNPDTQSMSGPPPSFQLPMCDAQVLQHLAKAALSPLRYVFLRYGGYISDDVEACAPTIVTSSWQTAIEKKDDLTISQTAFLDFLSHFNVMGNTNSHLSLRSVNKVVQLVCSANSTKDITFASFLDSITVIAITYFSGGLPDATAVSCISSLFSIMDPAEIMFLSPAPASNNNKNGTPSSPNDDSTIGSNDPYNIASGPISPGRSPFEPDAKSKPSASNPFDTPFCEDDDIKAVPSTLVADPAAFNNILFPPPKEKQRGPARPRPADPKAAMEAFEVKLPLRNALFQLYQTLSLKEPQPELQAGFSTSVHNNSNNEGRVKGASKGGRVVDGVSVMSLLSFCHVSKILTSTRIAPKKLQLAILLAESWQRLLDAEDGPDSRNKVSTYHQPTKSANHRSSSVVGSNKTRKRKSLLVLQEECLPNGFESPPDAVKLSSAESLFHSSILSALGELSSKVVLSFSTGLSCDEVKDPPTLRSPILRSTTLDSVDCKLPGNIAVALLDIVKLSPPTPFDVMAAFFSVLGTSESEVLAKFGGISYSNFHLSLLEYGLFIAKVSMIVCNGSTSKTIKLLEVTLNALEDFCSKTQINDTALTLLVDDHAPIAALGGQDDELQYLYLHPPEFLCSEWNFDSICTLCRAAGLLGNKFTFCDLLQCYEDAVGEVEGEAFKAEKILTNTWAVRLNKVTGMKVFCRFWWRLANRWDRSDSNTRTSLSFLLRNRIFPVISGKPQVMRSIRPAIYDASSIGLIRQHETSLEALFNRYADGKLKPVDLHMDKWDATKSNSRSPTEKQAKRRTVWAIDSVQKDLGMTEANWLEFAKDLNLMPNLIPSSTLRTIFRESGGDCWLTFCVLSLDVPPILGVGSPLSPLSFSDFCEALLRCGMFLNLAEIDNSFESRVGAGGADDVEAHLDVLFRCMDNQGCIFFKSKSRVVDSPVKRGVGDSPGVDDLESFLALVGTKIKEENEKGMGAPKGEIVLTVTEAIEASCRLGLGDLGLGAVLDAWMVMTSGRQYLLLGEAAILDYWRRWVQGIAVTALEEKLQDEVAYQGISCPTCGNVLDSEVWWKVGSAVEKVWGRLGEGEVQEVGASFRTVLVGGVAQMFISSLSEMGVAGEFVVHETCGLAVAALAGSSSVSRKVGEEKGGGEVDEEVTQQLKAVFDVYAIPTVDGEGEMIDEENYLQFLRDVKLLEEGGVGGEEGEEKIERVQAMELFRLNVSGESRDMGNGEEEEKVRLR</sequence>
<feature type="region of interest" description="Disordered" evidence="1">
    <location>
        <begin position="739"/>
        <end position="759"/>
    </location>
</feature>
<dbReference type="Proteomes" id="UP001165082">
    <property type="component" value="Unassembled WGS sequence"/>
</dbReference>
<feature type="compositionally biased region" description="Polar residues" evidence="1">
    <location>
        <begin position="817"/>
        <end position="837"/>
    </location>
</feature>
<keyword evidence="3" id="KW-1185">Reference proteome</keyword>
<feature type="region of interest" description="Disordered" evidence="1">
    <location>
        <begin position="680"/>
        <end position="704"/>
    </location>
</feature>
<gene>
    <name evidence="2" type="ORF">TrRE_jg12417</name>
</gene>
<dbReference type="OrthoDB" id="193417at2759"/>
<evidence type="ECO:0000256" key="1">
    <source>
        <dbReference type="SAM" id="MobiDB-lite"/>
    </source>
</evidence>
<proteinExistence type="predicted"/>
<organism evidence="2 3">
    <name type="scientific">Triparma retinervis</name>
    <dbReference type="NCBI Taxonomy" id="2557542"/>
    <lineage>
        <taxon>Eukaryota</taxon>
        <taxon>Sar</taxon>
        <taxon>Stramenopiles</taxon>
        <taxon>Ochrophyta</taxon>
        <taxon>Bolidophyceae</taxon>
        <taxon>Parmales</taxon>
        <taxon>Triparmaceae</taxon>
        <taxon>Triparma</taxon>
    </lineage>
</organism>
<name>A0A9W7DKJ2_9STRA</name>
<feature type="region of interest" description="Disordered" evidence="1">
    <location>
        <begin position="809"/>
        <end position="837"/>
    </location>
</feature>
<evidence type="ECO:0000313" key="2">
    <source>
        <dbReference type="EMBL" id="GMH46909.1"/>
    </source>
</evidence>
<feature type="region of interest" description="Disordered" evidence="1">
    <location>
        <begin position="135"/>
        <end position="162"/>
    </location>
</feature>
<evidence type="ECO:0000313" key="3">
    <source>
        <dbReference type="Proteomes" id="UP001165082"/>
    </source>
</evidence>
<comment type="caution">
    <text evidence="2">The sequence shown here is derived from an EMBL/GenBank/DDBJ whole genome shotgun (WGS) entry which is preliminary data.</text>
</comment>
<accession>A0A9W7DKJ2</accession>
<reference evidence="2" key="1">
    <citation type="submission" date="2022-07" db="EMBL/GenBank/DDBJ databases">
        <title>Genome analysis of Parmales, a sister group of diatoms, reveals the evolutionary specialization of diatoms from phago-mixotrophs to photoautotrophs.</title>
        <authorList>
            <person name="Ban H."/>
            <person name="Sato S."/>
            <person name="Yoshikawa S."/>
            <person name="Kazumasa Y."/>
            <person name="Nakamura Y."/>
            <person name="Ichinomiya M."/>
            <person name="Saitoh K."/>
            <person name="Sato N."/>
            <person name="Blanc-Mathieu R."/>
            <person name="Endo H."/>
            <person name="Kuwata A."/>
            <person name="Ogata H."/>
        </authorList>
    </citation>
    <scope>NUCLEOTIDE SEQUENCE</scope>
</reference>
<feature type="compositionally biased region" description="Polar residues" evidence="1">
    <location>
        <begin position="605"/>
        <end position="627"/>
    </location>
</feature>
<feature type="region of interest" description="Disordered" evidence="1">
    <location>
        <begin position="605"/>
        <end position="662"/>
    </location>
</feature>